<evidence type="ECO:0000259" key="2">
    <source>
        <dbReference type="Pfam" id="PF24564"/>
    </source>
</evidence>
<proteinExistence type="predicted"/>
<dbReference type="PANTHER" id="PTHR36681">
    <property type="entry name" value="NUCLEAR GTPASE, GERMINAL CENTER-ASSOCIATED, TANDEM DUPLICATE 3"/>
    <property type="match status" value="1"/>
</dbReference>
<feature type="compositionally biased region" description="Polar residues" evidence="1">
    <location>
        <begin position="56"/>
        <end position="66"/>
    </location>
</feature>
<feature type="region of interest" description="Disordered" evidence="1">
    <location>
        <begin position="439"/>
        <end position="467"/>
    </location>
</feature>
<keyword evidence="4" id="KW-1185">Reference proteome</keyword>
<organism evidence="3 4">
    <name type="scientific">Aspergillus nanangensis</name>
    <dbReference type="NCBI Taxonomy" id="2582783"/>
    <lineage>
        <taxon>Eukaryota</taxon>
        <taxon>Fungi</taxon>
        <taxon>Dikarya</taxon>
        <taxon>Ascomycota</taxon>
        <taxon>Pezizomycotina</taxon>
        <taxon>Eurotiomycetes</taxon>
        <taxon>Eurotiomycetidae</taxon>
        <taxon>Eurotiales</taxon>
        <taxon>Aspergillaceae</taxon>
        <taxon>Aspergillus</taxon>
        <taxon>Aspergillus subgen. Circumdati</taxon>
    </lineage>
</organism>
<feature type="region of interest" description="Disordered" evidence="1">
    <location>
        <begin position="1"/>
        <end position="42"/>
    </location>
</feature>
<accession>A0AAD4CVL4</accession>
<dbReference type="Proteomes" id="UP001194746">
    <property type="component" value="Unassembled WGS sequence"/>
</dbReference>
<dbReference type="PANTHER" id="PTHR36681:SF3">
    <property type="entry name" value="NUCLEAR GTPASE, GERMINAL CENTER-ASSOCIATED, TANDEM DUPLICATE 3"/>
    <property type="match status" value="1"/>
</dbReference>
<feature type="compositionally biased region" description="Low complexity" evidence="1">
    <location>
        <begin position="1"/>
        <end position="19"/>
    </location>
</feature>
<feature type="region of interest" description="Disordered" evidence="1">
    <location>
        <begin position="54"/>
        <end position="103"/>
    </location>
</feature>
<protein>
    <recommendedName>
        <fullName evidence="2">DUF7605 domain-containing protein</fullName>
    </recommendedName>
</protein>
<dbReference type="InterPro" id="IPR056024">
    <property type="entry name" value="DUF7605"/>
</dbReference>
<comment type="caution">
    <text evidence="3">The sequence shown here is derived from an EMBL/GenBank/DDBJ whole genome shotgun (WGS) entry which is preliminary data.</text>
</comment>
<dbReference type="Pfam" id="PF24564">
    <property type="entry name" value="DUF7605"/>
    <property type="match status" value="1"/>
</dbReference>
<name>A0AAD4CVL4_ASPNN</name>
<gene>
    <name evidence="3" type="ORF">FE257_010847</name>
</gene>
<dbReference type="AlphaFoldDB" id="A0AAD4CVL4"/>
<feature type="compositionally biased region" description="Polar residues" evidence="1">
    <location>
        <begin position="439"/>
        <end position="458"/>
    </location>
</feature>
<reference evidence="3" key="2">
    <citation type="submission" date="2020-02" db="EMBL/GenBank/DDBJ databases">
        <authorList>
            <person name="Gilchrist C.L.M."/>
            <person name="Chooi Y.-H."/>
        </authorList>
    </citation>
    <scope>NUCLEOTIDE SEQUENCE</scope>
    <source>
        <strain evidence="3">MST-FP2251</strain>
    </source>
</reference>
<dbReference type="SUPFAM" id="SSF52540">
    <property type="entry name" value="P-loop containing nucleoside triphosphate hydrolases"/>
    <property type="match status" value="1"/>
</dbReference>
<sequence>MQRTHSLSSGVSTLGSSTGRQTPTSSEDGTVGPSADDMDRQSTTSTSLFIFGALNINDNEQEPTTNSRREFSLGPESASLTPNRSLTTYGDLYNATPTPTPNERAITLHQRPRSEESSPCPSNESTATAALCRLTLATSGTLEGDEGDEGLLEDTSEQSQPDDGEPSDEEDYLYNIRQEGLPRAPIYDRDLQSALRQVRGQLSELGNEMRQSDLVHDPSTILHGIYKDILEASTFEYPATRIVGFIGESGVGKSSLINSLLDQNDIARSSGDGAACTTVVTEFRHVNETHPNRYTIEADFMDTEEVKELLEELLRSFRQFYTGAYTEVSTPDEQERVRAVATRAQHTLTSLFPNHPEIDHDFLLREEANAEVDILETLQNCAMDNLDYRPGGRDALHHVVVAQDSEDCMVELDKLTTDPTDVTRPAIWPFVKLIRWKTPSESQEPNANNEQSLSTITRPENRLGAGGSTRDLNYARVRATERYLRHHCDEVVVVSNIIRCTTDPSIDDIINRCASNQPIRIACTRSEDVNATETARATGGEVARHIREIQQGIATIDRQIRVIRSRRRTALEAQRQRLEADETQFRDQREQLGLQLTRYLMTRRNQEVTQLLSDRWRERGRHGVRVFCVSNRLYADHREDDREQADEYLRLSGIPELRRYCQLVPADAQLRATESFLHNQVAAVLGSLTQWALSAADDVTAERARILRGVLTEAERTLKMHLTSQQSAFNPMQARFKAQFKDSIVRRIRNRRHDWSGRAVEASEEWRTPNRCWNQEILQSGQDVLTGQWDNLSTHWEEQQEDLEERISNVIETVCDSIEEHVDLAPEVLENLVDNLRARQRCIMDTISDAMDNLIDETEHIRNDAMHGHASSYIAGVMRPAYNTCNTFYGTGSDIKRKQAMREHLSSTRFLTEYAAKIGTNHSQMMERVFQNLVQKVQEEVANITRDLRASVNAEGERTEAGRNPAFARGLRKNIGRVQDTVARARRALRQAGQGQEGV</sequence>
<evidence type="ECO:0000256" key="1">
    <source>
        <dbReference type="SAM" id="MobiDB-lite"/>
    </source>
</evidence>
<dbReference type="InterPro" id="IPR027417">
    <property type="entry name" value="P-loop_NTPase"/>
</dbReference>
<feature type="region of interest" description="Disordered" evidence="1">
    <location>
        <begin position="140"/>
        <end position="170"/>
    </location>
</feature>
<dbReference type="EMBL" id="VCAU01000007">
    <property type="protein sequence ID" value="KAF9893535.1"/>
    <property type="molecule type" value="Genomic_DNA"/>
</dbReference>
<reference evidence="3" key="1">
    <citation type="journal article" date="2019" name="Beilstein J. Org. Chem.">
        <title>Nanangenines: drimane sesquiterpenoids as the dominant metabolite cohort of a novel Australian fungus, Aspergillus nanangensis.</title>
        <authorList>
            <person name="Lacey H.J."/>
            <person name="Gilchrist C.L.M."/>
            <person name="Crombie A."/>
            <person name="Kalaitzis J.A."/>
            <person name="Vuong D."/>
            <person name="Rutledge P.J."/>
            <person name="Turner P."/>
            <person name="Pitt J.I."/>
            <person name="Lacey E."/>
            <person name="Chooi Y.H."/>
            <person name="Piggott A.M."/>
        </authorList>
    </citation>
    <scope>NUCLEOTIDE SEQUENCE</scope>
    <source>
        <strain evidence="3">MST-FP2251</strain>
    </source>
</reference>
<feature type="compositionally biased region" description="Acidic residues" evidence="1">
    <location>
        <begin position="143"/>
        <end position="170"/>
    </location>
</feature>
<dbReference type="Gene3D" id="3.40.50.300">
    <property type="entry name" value="P-loop containing nucleotide triphosphate hydrolases"/>
    <property type="match status" value="1"/>
</dbReference>
<evidence type="ECO:0000313" key="3">
    <source>
        <dbReference type="EMBL" id="KAF9893535.1"/>
    </source>
</evidence>
<feature type="domain" description="DUF7605" evidence="2">
    <location>
        <begin position="769"/>
        <end position="909"/>
    </location>
</feature>
<evidence type="ECO:0000313" key="4">
    <source>
        <dbReference type="Proteomes" id="UP001194746"/>
    </source>
</evidence>
<feature type="compositionally biased region" description="Polar residues" evidence="1">
    <location>
        <begin position="78"/>
        <end position="88"/>
    </location>
</feature>